<dbReference type="AlphaFoldDB" id="X0WIE0"/>
<accession>X0WIE0</accession>
<gene>
    <name evidence="1" type="ORF">S01H1_60734</name>
</gene>
<feature type="non-terminal residue" evidence="1">
    <location>
        <position position="1"/>
    </location>
</feature>
<comment type="caution">
    <text evidence="1">The sequence shown here is derived from an EMBL/GenBank/DDBJ whole genome shotgun (WGS) entry which is preliminary data.</text>
</comment>
<organism evidence="1">
    <name type="scientific">marine sediment metagenome</name>
    <dbReference type="NCBI Taxonomy" id="412755"/>
    <lineage>
        <taxon>unclassified sequences</taxon>
        <taxon>metagenomes</taxon>
        <taxon>ecological metagenomes</taxon>
    </lineage>
</organism>
<evidence type="ECO:0000313" key="1">
    <source>
        <dbReference type="EMBL" id="GAG22947.1"/>
    </source>
</evidence>
<dbReference type="EMBL" id="BARS01039787">
    <property type="protein sequence ID" value="GAG22947.1"/>
    <property type="molecule type" value="Genomic_DNA"/>
</dbReference>
<sequence length="60" mass="7103">KYTTVIPRTEKGKKLFHKVLGEKIIKNLILKAPEKENMKELITKFSHSKMEREVSFMKNL</sequence>
<proteinExistence type="predicted"/>
<reference evidence="1" key="1">
    <citation type="journal article" date="2014" name="Front. Microbiol.">
        <title>High frequency of phylogenetically diverse reductive dehalogenase-homologous genes in deep subseafloor sedimentary metagenomes.</title>
        <authorList>
            <person name="Kawai M."/>
            <person name="Futagami T."/>
            <person name="Toyoda A."/>
            <person name="Takaki Y."/>
            <person name="Nishi S."/>
            <person name="Hori S."/>
            <person name="Arai W."/>
            <person name="Tsubouchi T."/>
            <person name="Morono Y."/>
            <person name="Uchiyama I."/>
            <person name="Ito T."/>
            <person name="Fujiyama A."/>
            <person name="Inagaki F."/>
            <person name="Takami H."/>
        </authorList>
    </citation>
    <scope>NUCLEOTIDE SEQUENCE</scope>
    <source>
        <strain evidence="1">Expedition CK06-06</strain>
    </source>
</reference>
<name>X0WIE0_9ZZZZ</name>
<protein>
    <submittedName>
        <fullName evidence="1">Uncharacterized protein</fullName>
    </submittedName>
</protein>